<keyword evidence="1" id="KW-0812">Transmembrane</keyword>
<evidence type="ECO:0000313" key="2">
    <source>
        <dbReference type="EMBL" id="RKO91537.1"/>
    </source>
</evidence>
<organism evidence="2 3">
    <name type="scientific">Blyttiomyces helicus</name>
    <dbReference type="NCBI Taxonomy" id="388810"/>
    <lineage>
        <taxon>Eukaryota</taxon>
        <taxon>Fungi</taxon>
        <taxon>Fungi incertae sedis</taxon>
        <taxon>Chytridiomycota</taxon>
        <taxon>Chytridiomycota incertae sedis</taxon>
        <taxon>Chytridiomycetes</taxon>
        <taxon>Chytridiomycetes incertae sedis</taxon>
        <taxon>Blyttiomyces</taxon>
    </lineage>
</organism>
<name>A0A4V1IRX1_9FUNG</name>
<keyword evidence="3" id="KW-1185">Reference proteome</keyword>
<evidence type="ECO:0000313" key="3">
    <source>
        <dbReference type="Proteomes" id="UP000269721"/>
    </source>
</evidence>
<accession>A0A4V1IRX1</accession>
<reference evidence="3" key="1">
    <citation type="journal article" date="2018" name="Nat. Microbiol.">
        <title>Leveraging single-cell genomics to expand the fungal tree of life.</title>
        <authorList>
            <person name="Ahrendt S.R."/>
            <person name="Quandt C.A."/>
            <person name="Ciobanu D."/>
            <person name="Clum A."/>
            <person name="Salamov A."/>
            <person name="Andreopoulos B."/>
            <person name="Cheng J.F."/>
            <person name="Woyke T."/>
            <person name="Pelin A."/>
            <person name="Henrissat B."/>
            <person name="Reynolds N.K."/>
            <person name="Benny G.L."/>
            <person name="Smith M.E."/>
            <person name="James T.Y."/>
            <person name="Grigoriev I.V."/>
        </authorList>
    </citation>
    <scope>NUCLEOTIDE SEQUENCE [LARGE SCALE GENOMIC DNA]</scope>
</reference>
<gene>
    <name evidence="2" type="ORF">BDK51DRAFT_19418</name>
</gene>
<dbReference type="EMBL" id="KZ995022">
    <property type="protein sequence ID" value="RKO91537.1"/>
    <property type="molecule type" value="Genomic_DNA"/>
</dbReference>
<dbReference type="AlphaFoldDB" id="A0A4V1IRX1"/>
<keyword evidence="1" id="KW-0472">Membrane</keyword>
<sequence length="58" mass="6858">LADLLIYSETEEDHKKHNYELLRIKFFLSFLIFFTYPLSASFDTFSSSEMGSMFQPSH</sequence>
<evidence type="ECO:0000256" key="1">
    <source>
        <dbReference type="SAM" id="Phobius"/>
    </source>
</evidence>
<feature type="transmembrane region" description="Helical" evidence="1">
    <location>
        <begin position="24"/>
        <end position="42"/>
    </location>
</feature>
<feature type="non-terminal residue" evidence="2">
    <location>
        <position position="1"/>
    </location>
</feature>
<dbReference type="Proteomes" id="UP000269721">
    <property type="component" value="Unassembled WGS sequence"/>
</dbReference>
<keyword evidence="1" id="KW-1133">Transmembrane helix</keyword>
<protein>
    <submittedName>
        <fullName evidence="2">Uncharacterized protein</fullName>
    </submittedName>
</protein>
<proteinExistence type="predicted"/>